<reference evidence="2 3" key="1">
    <citation type="submission" date="2019-03" db="EMBL/GenBank/DDBJ databases">
        <title>Genomic Encyclopedia of Type Strains, Phase IV (KMG-IV): sequencing the most valuable type-strain genomes for metagenomic binning, comparative biology and taxonomic classification.</title>
        <authorList>
            <person name="Goeker M."/>
        </authorList>
    </citation>
    <scope>NUCLEOTIDE SEQUENCE [LARGE SCALE GENOMIC DNA]</scope>
    <source>
        <strain evidence="2 3">DSM 2132</strain>
    </source>
</reference>
<dbReference type="Proteomes" id="UP000295399">
    <property type="component" value="Unassembled WGS sequence"/>
</dbReference>
<protein>
    <submittedName>
        <fullName evidence="2">Uncharacterized protein</fullName>
    </submittedName>
</protein>
<dbReference type="EMBL" id="SLXO01000005">
    <property type="protein sequence ID" value="TCP34424.1"/>
    <property type="molecule type" value="Genomic_DNA"/>
</dbReference>
<comment type="caution">
    <text evidence="2">The sequence shown here is derived from an EMBL/GenBank/DDBJ whole genome shotgun (WGS) entry which is preliminary data.</text>
</comment>
<sequence>MMSERDRNQPDPGHKTPEDEVDPVDEALEETFPASDPPAFTPQPAPDSDCNAGKNNR</sequence>
<name>A0A4R2PIB4_RHOSA</name>
<organism evidence="2 3">
    <name type="scientific">Rhodothalassium salexigens DSM 2132</name>
    <dbReference type="NCBI Taxonomy" id="1188247"/>
    <lineage>
        <taxon>Bacteria</taxon>
        <taxon>Pseudomonadati</taxon>
        <taxon>Pseudomonadota</taxon>
        <taxon>Alphaproteobacteria</taxon>
        <taxon>Rhodothalassiales</taxon>
        <taxon>Rhodothalassiaceae</taxon>
        <taxon>Rhodothalassium</taxon>
    </lineage>
</organism>
<feature type="compositionally biased region" description="Basic and acidic residues" evidence="1">
    <location>
        <begin position="1"/>
        <end position="18"/>
    </location>
</feature>
<evidence type="ECO:0000313" key="2">
    <source>
        <dbReference type="EMBL" id="TCP34424.1"/>
    </source>
</evidence>
<dbReference type="AlphaFoldDB" id="A0A4R2PIB4"/>
<keyword evidence="3" id="KW-1185">Reference proteome</keyword>
<feature type="region of interest" description="Disordered" evidence="1">
    <location>
        <begin position="1"/>
        <end position="57"/>
    </location>
</feature>
<dbReference type="InParanoid" id="A0A4R2PIB4"/>
<evidence type="ECO:0000256" key="1">
    <source>
        <dbReference type="SAM" id="MobiDB-lite"/>
    </source>
</evidence>
<feature type="compositionally biased region" description="Pro residues" evidence="1">
    <location>
        <begin position="35"/>
        <end position="45"/>
    </location>
</feature>
<dbReference type="RefSeq" id="WP_165878789.1">
    <property type="nucleotide sequence ID" value="NZ_JACIGF010000005.1"/>
</dbReference>
<accession>A0A4R2PIB4</accession>
<gene>
    <name evidence="2" type="ORF">EV659_10549</name>
</gene>
<proteinExistence type="predicted"/>
<feature type="compositionally biased region" description="Acidic residues" evidence="1">
    <location>
        <begin position="19"/>
        <end position="29"/>
    </location>
</feature>
<evidence type="ECO:0000313" key="3">
    <source>
        <dbReference type="Proteomes" id="UP000295399"/>
    </source>
</evidence>